<reference evidence="9 10" key="1">
    <citation type="submission" date="2019-07" db="EMBL/GenBank/DDBJ databases">
        <title>Draft genome assembly of a fouling barnacle, Amphibalanus amphitrite (Darwin, 1854): The first reference genome for Thecostraca.</title>
        <authorList>
            <person name="Kim W."/>
        </authorList>
    </citation>
    <scope>NUCLEOTIDE SEQUENCE [LARGE SCALE GENOMIC DNA]</scope>
    <source>
        <strain evidence="9">SNU_AA5</strain>
        <tissue evidence="9">Soma without cirri and trophi</tissue>
    </source>
</reference>
<dbReference type="AlphaFoldDB" id="A0A6A4XD20"/>
<dbReference type="CDD" id="cd07302">
    <property type="entry name" value="CHD"/>
    <property type="match status" value="1"/>
</dbReference>
<dbReference type="InterPro" id="IPR042463">
    <property type="entry name" value="HNOB_dom_associated_sf"/>
</dbReference>
<comment type="similarity">
    <text evidence="5">Belongs to the adenylyl cyclase class-4/guanylyl cyclase family.</text>
</comment>
<accession>A0A6A4XD20</accession>
<keyword evidence="10" id="KW-1185">Reference proteome</keyword>
<dbReference type="GO" id="GO:0008074">
    <property type="term" value="C:guanylate cyclase complex, soluble"/>
    <property type="evidence" value="ECO:0007669"/>
    <property type="project" value="TreeGrafter"/>
</dbReference>
<feature type="region of interest" description="Disordered" evidence="7">
    <location>
        <begin position="419"/>
        <end position="452"/>
    </location>
</feature>
<dbReference type="Pfam" id="PF07701">
    <property type="entry name" value="HNOBA"/>
    <property type="match status" value="2"/>
</dbReference>
<dbReference type="Pfam" id="PF00211">
    <property type="entry name" value="Guanylate_cyc"/>
    <property type="match status" value="1"/>
</dbReference>
<dbReference type="InterPro" id="IPR018297">
    <property type="entry name" value="A/G_cyclase_CS"/>
</dbReference>
<dbReference type="InterPro" id="IPR029787">
    <property type="entry name" value="Nucleotide_cyclase"/>
</dbReference>
<dbReference type="PANTHER" id="PTHR45655">
    <property type="entry name" value="GUANYLATE CYCLASE SOLUBLE SUBUNIT BETA-2"/>
    <property type="match status" value="1"/>
</dbReference>
<name>A0A6A4XD20_AMPAM</name>
<evidence type="ECO:0000256" key="7">
    <source>
        <dbReference type="SAM" id="MobiDB-lite"/>
    </source>
</evidence>
<dbReference type="InterPro" id="IPR011645">
    <property type="entry name" value="HNOB_dom_associated"/>
</dbReference>
<evidence type="ECO:0000256" key="4">
    <source>
        <dbReference type="ARBA" id="ARBA00023293"/>
    </source>
</evidence>
<dbReference type="Gene3D" id="6.10.250.780">
    <property type="match status" value="1"/>
</dbReference>
<evidence type="ECO:0000313" key="10">
    <source>
        <dbReference type="Proteomes" id="UP000440578"/>
    </source>
</evidence>
<gene>
    <name evidence="9" type="primary">gcy-35_0</name>
    <name evidence="9" type="ORF">FJT64_016940</name>
</gene>
<feature type="domain" description="Guanylate cyclase" evidence="8">
    <location>
        <begin position="315"/>
        <end position="362"/>
    </location>
</feature>
<keyword evidence="4" id="KW-0141">cGMP biosynthesis</keyword>
<evidence type="ECO:0000256" key="2">
    <source>
        <dbReference type="ARBA" id="ARBA00022741"/>
    </source>
</evidence>
<protein>
    <recommendedName>
        <fullName evidence="1">guanylate cyclase</fullName>
        <ecNumber evidence="1">4.6.1.2</ecNumber>
    </recommendedName>
</protein>
<evidence type="ECO:0000256" key="1">
    <source>
        <dbReference type="ARBA" id="ARBA00012202"/>
    </source>
</evidence>
<dbReference type="GO" id="GO:0070482">
    <property type="term" value="P:response to oxygen levels"/>
    <property type="evidence" value="ECO:0007669"/>
    <property type="project" value="TreeGrafter"/>
</dbReference>
<evidence type="ECO:0000256" key="3">
    <source>
        <dbReference type="ARBA" id="ARBA00023239"/>
    </source>
</evidence>
<dbReference type="Gene3D" id="3.30.450.260">
    <property type="entry name" value="Haem NO binding associated domain"/>
    <property type="match status" value="1"/>
</dbReference>
<dbReference type="SUPFAM" id="SSF55073">
    <property type="entry name" value="Nucleotide cyclase"/>
    <property type="match status" value="1"/>
</dbReference>
<feature type="domain" description="Guanylate cyclase" evidence="8">
    <location>
        <begin position="283"/>
        <end position="312"/>
    </location>
</feature>
<dbReference type="OrthoDB" id="6127067at2759"/>
<keyword evidence="2" id="KW-0547">Nucleotide-binding</keyword>
<dbReference type="Proteomes" id="UP000440578">
    <property type="component" value="Unassembled WGS sequence"/>
</dbReference>
<evidence type="ECO:0000259" key="8">
    <source>
        <dbReference type="PROSITE" id="PS50125"/>
    </source>
</evidence>
<dbReference type="InterPro" id="IPR001054">
    <property type="entry name" value="A/G_cyclase"/>
</dbReference>
<organism evidence="9 10">
    <name type="scientific">Amphibalanus amphitrite</name>
    <name type="common">Striped barnacle</name>
    <name type="synonym">Balanus amphitrite</name>
    <dbReference type="NCBI Taxonomy" id="1232801"/>
    <lineage>
        <taxon>Eukaryota</taxon>
        <taxon>Metazoa</taxon>
        <taxon>Ecdysozoa</taxon>
        <taxon>Arthropoda</taxon>
        <taxon>Crustacea</taxon>
        <taxon>Multicrustacea</taxon>
        <taxon>Cirripedia</taxon>
        <taxon>Thoracica</taxon>
        <taxon>Thoracicalcarea</taxon>
        <taxon>Balanomorpha</taxon>
        <taxon>Balanoidea</taxon>
        <taxon>Balanidae</taxon>
        <taxon>Amphibalaninae</taxon>
        <taxon>Amphibalanus</taxon>
    </lineage>
</organism>
<dbReference type="GO" id="GO:0019934">
    <property type="term" value="P:cGMP-mediated signaling"/>
    <property type="evidence" value="ECO:0007669"/>
    <property type="project" value="TreeGrafter"/>
</dbReference>
<dbReference type="SMART" id="SM00044">
    <property type="entry name" value="CYCc"/>
    <property type="match status" value="1"/>
</dbReference>
<feature type="compositionally biased region" description="Low complexity" evidence="7">
    <location>
        <begin position="427"/>
        <end position="439"/>
    </location>
</feature>
<dbReference type="GO" id="GO:0000166">
    <property type="term" value="F:nucleotide binding"/>
    <property type="evidence" value="ECO:0007669"/>
    <property type="project" value="UniProtKB-KW"/>
</dbReference>
<dbReference type="PANTHER" id="PTHR45655:SF13">
    <property type="entry name" value="SOLUBLE GUANYLATE CYCLASE GCY-32-RELATED"/>
    <property type="match status" value="1"/>
</dbReference>
<keyword evidence="6" id="KW-0175">Coiled coil</keyword>
<comment type="caution">
    <text evidence="9">The sequence shown here is derived from an EMBL/GenBank/DDBJ whole genome shotgun (WGS) entry which is preliminary data.</text>
</comment>
<dbReference type="Gene3D" id="3.30.70.1230">
    <property type="entry name" value="Nucleotide cyclase"/>
    <property type="match status" value="2"/>
</dbReference>
<keyword evidence="3 5" id="KW-0456">Lyase</keyword>
<proteinExistence type="inferred from homology"/>
<dbReference type="EC" id="4.6.1.2" evidence="1"/>
<sequence length="452" mass="50520">MACFVPGALRGCARNFYNLATRFEVVFKTQEKINESDVVHHVRFKVTQLGRIGSPSLPSDSGPEKTRYLSPTDVSAASLAPDNVNFISTAEFSAIHPYHFIFDKELTIKQYGFGLRLLCPAVTSFPAVSTLMELVWPYTTLSYDNVERFKNLVFQFAVISGTERTVGTVLRGELIFLSKRLVLFLGNPMVKSLKELADRSLKISDIPRSDSTRELILLKHQRSTEFDLMQRLEATTAELKRTAAALEREKEKTDRLLHSMLPPEVAHKLKSGDHVQEAFESATILFSDIVTFTVIASKCEPNQIVMLLNEMYIRFDAATENNRVYKIRVGVHTGPSVAGVVGQKMPRYCLFGDTVNVASRMESHGVPGRIHISGACKRRLESEEKSQQFQLEPRGPVEIKGKGLMETYFVCTPFDPCPTPPAHKSKTTNGTGSRRGNGITRKRGESGVCHMQ</sequence>
<evidence type="ECO:0000256" key="5">
    <source>
        <dbReference type="RuleBase" id="RU000405"/>
    </source>
</evidence>
<evidence type="ECO:0000313" key="9">
    <source>
        <dbReference type="EMBL" id="KAF0312341.1"/>
    </source>
</evidence>
<feature type="coiled-coil region" evidence="6">
    <location>
        <begin position="229"/>
        <end position="256"/>
    </location>
</feature>
<dbReference type="PROSITE" id="PS50125">
    <property type="entry name" value="GUANYLATE_CYCLASE_2"/>
    <property type="match status" value="2"/>
</dbReference>
<evidence type="ECO:0000256" key="6">
    <source>
        <dbReference type="SAM" id="Coils"/>
    </source>
</evidence>
<dbReference type="EMBL" id="VIIS01000178">
    <property type="protein sequence ID" value="KAF0312341.1"/>
    <property type="molecule type" value="Genomic_DNA"/>
</dbReference>
<dbReference type="GO" id="GO:0004383">
    <property type="term" value="F:guanylate cyclase activity"/>
    <property type="evidence" value="ECO:0007669"/>
    <property type="project" value="UniProtKB-EC"/>
</dbReference>
<dbReference type="PROSITE" id="PS00452">
    <property type="entry name" value="GUANYLATE_CYCLASE_1"/>
    <property type="match status" value="1"/>
</dbReference>